<feature type="region of interest" description="Disordered" evidence="3">
    <location>
        <begin position="26"/>
        <end position="46"/>
    </location>
</feature>
<evidence type="ECO:0000313" key="5">
    <source>
        <dbReference type="EMBL" id="VDK42505.1"/>
    </source>
</evidence>
<dbReference type="GO" id="GO:0005634">
    <property type="term" value="C:nucleus"/>
    <property type="evidence" value="ECO:0007669"/>
    <property type="project" value="UniProtKB-SubCell"/>
</dbReference>
<feature type="compositionally biased region" description="Polar residues" evidence="3">
    <location>
        <begin position="107"/>
        <end position="119"/>
    </location>
</feature>
<dbReference type="InterPro" id="IPR000953">
    <property type="entry name" value="Chromo/chromo_shadow_dom"/>
</dbReference>
<dbReference type="InterPro" id="IPR017984">
    <property type="entry name" value="Chromo_dom_subgr"/>
</dbReference>
<dbReference type="InterPro" id="IPR051219">
    <property type="entry name" value="Heterochromatin_chromo-domain"/>
</dbReference>
<protein>
    <submittedName>
        <fullName evidence="7">Heterochromatin protein 1 homolog (inferred by orthology to a C. elegans protein)</fullName>
    </submittedName>
</protein>
<keyword evidence="6" id="KW-1185">Reference proteome</keyword>
<dbReference type="PRINTS" id="PR00504">
    <property type="entry name" value="CHROMODOMAIN"/>
</dbReference>
<evidence type="ECO:0000259" key="4">
    <source>
        <dbReference type="PROSITE" id="PS50013"/>
    </source>
</evidence>
<dbReference type="Pfam" id="PF00385">
    <property type="entry name" value="Chromo"/>
    <property type="match status" value="1"/>
</dbReference>
<dbReference type="Proteomes" id="UP000267096">
    <property type="component" value="Unassembled WGS sequence"/>
</dbReference>
<comment type="subcellular location">
    <subcellularLocation>
        <location evidence="1">Nucleus</location>
    </subcellularLocation>
</comment>
<feature type="domain" description="Chromo" evidence="4">
    <location>
        <begin position="47"/>
        <end position="107"/>
    </location>
</feature>
<dbReference type="EMBL" id="UYRR01030987">
    <property type="protein sequence ID" value="VDK42505.1"/>
    <property type="molecule type" value="Genomic_DNA"/>
</dbReference>
<evidence type="ECO:0000313" key="6">
    <source>
        <dbReference type="Proteomes" id="UP000267096"/>
    </source>
</evidence>
<dbReference type="PANTHER" id="PTHR22812">
    <property type="entry name" value="CHROMOBOX PROTEIN"/>
    <property type="match status" value="1"/>
</dbReference>
<gene>
    <name evidence="5" type="ORF">ASIM_LOCUS10196</name>
</gene>
<evidence type="ECO:0000313" key="7">
    <source>
        <dbReference type="WBParaSite" id="ASIM_0001063801-mRNA-1"/>
    </source>
</evidence>
<dbReference type="InterPro" id="IPR016197">
    <property type="entry name" value="Chromo-like_dom_sf"/>
</dbReference>
<dbReference type="SUPFAM" id="SSF54160">
    <property type="entry name" value="Chromo domain-like"/>
    <property type="match status" value="2"/>
</dbReference>
<dbReference type="WBParaSite" id="ASIM_0001063801-mRNA-1">
    <property type="protein sequence ID" value="ASIM_0001063801-mRNA-1"/>
    <property type="gene ID" value="ASIM_0001063801"/>
</dbReference>
<name>A0A0M3JRT6_ANISI</name>
<accession>A0A0M3JRT6</accession>
<feature type="region of interest" description="Disordered" evidence="3">
    <location>
        <begin position="102"/>
        <end position="137"/>
    </location>
</feature>
<feature type="region of interest" description="Disordered" evidence="3">
    <location>
        <begin position="159"/>
        <end position="195"/>
    </location>
</feature>
<dbReference type="PROSITE" id="PS50013">
    <property type="entry name" value="CHROMO_2"/>
    <property type="match status" value="1"/>
</dbReference>
<dbReference type="AlphaFoldDB" id="A0A0M3JRT6"/>
<dbReference type="InterPro" id="IPR023780">
    <property type="entry name" value="Chromo_domain"/>
</dbReference>
<evidence type="ECO:0000256" key="3">
    <source>
        <dbReference type="SAM" id="MobiDB-lite"/>
    </source>
</evidence>
<organism evidence="7">
    <name type="scientific">Anisakis simplex</name>
    <name type="common">Herring worm</name>
    <dbReference type="NCBI Taxonomy" id="6269"/>
    <lineage>
        <taxon>Eukaryota</taxon>
        <taxon>Metazoa</taxon>
        <taxon>Ecdysozoa</taxon>
        <taxon>Nematoda</taxon>
        <taxon>Chromadorea</taxon>
        <taxon>Rhabditida</taxon>
        <taxon>Spirurina</taxon>
        <taxon>Ascaridomorpha</taxon>
        <taxon>Ascaridoidea</taxon>
        <taxon>Anisakidae</taxon>
        <taxon>Anisakis</taxon>
        <taxon>Anisakis simplex complex</taxon>
    </lineage>
</organism>
<evidence type="ECO:0000256" key="1">
    <source>
        <dbReference type="ARBA" id="ARBA00004123"/>
    </source>
</evidence>
<sequence length="278" mass="31964">MGTHTSRKLLDKLYCETAIRDVHRKYKEAQDEQQAPSGDNENENEEFIVEKILDERYNAKKKCKEYLLKWQGYGDEDNTWEPESNLDCASLIEEFHRERLKKATHAASGSTSAKYSRGTQKSDKRKRQSAQVPSSRTPEVCVTPQLILRQSVCSPCASSDRSEASDLETSSSESDDDTEEAMRRCHPAPGESGMEKGWIPEIITTQGDEKYPDSFVVKYKHKKKYECVPQDVCKNMWPQTIYETVIRRLEMSKLGLQQKVIREIPKSRKYVKAVIANQ</sequence>
<dbReference type="SMART" id="SM00298">
    <property type="entry name" value="CHROMO"/>
    <property type="match status" value="1"/>
</dbReference>
<dbReference type="PROSITE" id="PS00598">
    <property type="entry name" value="CHROMO_1"/>
    <property type="match status" value="1"/>
</dbReference>
<dbReference type="Gene3D" id="2.40.50.40">
    <property type="match status" value="1"/>
</dbReference>
<reference evidence="5 6" key="2">
    <citation type="submission" date="2018-11" db="EMBL/GenBank/DDBJ databases">
        <authorList>
            <consortium name="Pathogen Informatics"/>
        </authorList>
    </citation>
    <scope>NUCLEOTIDE SEQUENCE [LARGE SCALE GENOMIC DNA]</scope>
</reference>
<keyword evidence="2" id="KW-0539">Nucleus</keyword>
<dbReference type="OrthoDB" id="5843976at2759"/>
<dbReference type="InterPro" id="IPR023779">
    <property type="entry name" value="Chromodomain_CS"/>
</dbReference>
<reference evidence="7" key="1">
    <citation type="submission" date="2017-02" db="UniProtKB">
        <authorList>
            <consortium name="WormBaseParasite"/>
        </authorList>
    </citation>
    <scope>IDENTIFICATION</scope>
</reference>
<evidence type="ECO:0000256" key="2">
    <source>
        <dbReference type="ARBA" id="ARBA00023242"/>
    </source>
</evidence>
<proteinExistence type="predicted"/>